<name>R0KMC8_NOSB1</name>
<dbReference type="VEuPathDB" id="MicrosporidiaDB:NBO_801g0001"/>
<accession>R0KMC8</accession>
<dbReference type="AlphaFoldDB" id="R0KMC8"/>
<reference evidence="1 2" key="1">
    <citation type="journal article" date="2013" name="BMC Genomics">
        <title>Comparative genomics of parasitic silkworm microsporidia reveal an association between genome expansion and host adaptation.</title>
        <authorList>
            <person name="Pan G."/>
            <person name="Xu J."/>
            <person name="Li T."/>
            <person name="Xia Q."/>
            <person name="Liu S.L."/>
            <person name="Zhang G."/>
            <person name="Li S."/>
            <person name="Li C."/>
            <person name="Liu H."/>
            <person name="Yang L."/>
            <person name="Liu T."/>
            <person name="Zhang X."/>
            <person name="Wu Z."/>
            <person name="Fan W."/>
            <person name="Dang X."/>
            <person name="Xiang H."/>
            <person name="Tao M."/>
            <person name="Li Y."/>
            <person name="Hu J."/>
            <person name="Li Z."/>
            <person name="Lin L."/>
            <person name="Luo J."/>
            <person name="Geng L."/>
            <person name="Wang L."/>
            <person name="Long M."/>
            <person name="Wan Y."/>
            <person name="He N."/>
            <person name="Zhang Z."/>
            <person name="Lu C."/>
            <person name="Keeling P.J."/>
            <person name="Wang J."/>
            <person name="Xiang Z."/>
            <person name="Zhou Z."/>
        </authorList>
    </citation>
    <scope>NUCLEOTIDE SEQUENCE [LARGE SCALE GENOMIC DNA]</scope>
    <source>
        <strain evidence="2">CQ1 / CVCC 102059</strain>
    </source>
</reference>
<dbReference type="HOGENOM" id="CLU_1876036_0_0_1"/>
<gene>
    <name evidence="1" type="ORF">NBO_801g0001</name>
</gene>
<dbReference type="Proteomes" id="UP000016927">
    <property type="component" value="Unassembled WGS sequence"/>
</dbReference>
<dbReference type="EMBL" id="KB909708">
    <property type="protein sequence ID" value="EOB11806.1"/>
    <property type="molecule type" value="Genomic_DNA"/>
</dbReference>
<evidence type="ECO:0000313" key="1">
    <source>
        <dbReference type="EMBL" id="EOB11806.1"/>
    </source>
</evidence>
<protein>
    <submittedName>
        <fullName evidence="1">Uncharacterized protein</fullName>
    </submittedName>
</protein>
<sequence>MNNEDKKFEDVFDNIVELIKRASDRTLNQAKEYLKYILIAEYDSFEKIKAISLLIQRQESLLEQVLDEIFEFNYNVKNKVDLIFSLIVYIETSESCDYRYILQKITENKKEVHHVIEKYLNVLIDKLTRQAIELAF</sequence>
<evidence type="ECO:0000313" key="2">
    <source>
        <dbReference type="Proteomes" id="UP000016927"/>
    </source>
</evidence>
<keyword evidence="2" id="KW-1185">Reference proteome</keyword>
<proteinExistence type="predicted"/>
<organism evidence="1 2">
    <name type="scientific">Nosema bombycis (strain CQ1 / CVCC 102059)</name>
    <name type="common">Microsporidian parasite</name>
    <name type="synonym">Pebrine of silkworm</name>
    <dbReference type="NCBI Taxonomy" id="578461"/>
    <lineage>
        <taxon>Eukaryota</taxon>
        <taxon>Fungi</taxon>
        <taxon>Fungi incertae sedis</taxon>
        <taxon>Microsporidia</taxon>
        <taxon>Nosematidae</taxon>
        <taxon>Nosema</taxon>
    </lineage>
</organism>